<dbReference type="AlphaFoldDB" id="A0AAN6Q7S1"/>
<proteinExistence type="predicted"/>
<evidence type="ECO:0000313" key="2">
    <source>
        <dbReference type="Proteomes" id="UP001305647"/>
    </source>
</evidence>
<keyword evidence="2" id="KW-1185">Reference proteome</keyword>
<dbReference type="EMBL" id="MU863631">
    <property type="protein sequence ID" value="KAK4102526.1"/>
    <property type="molecule type" value="Genomic_DNA"/>
</dbReference>
<sequence>MTSRLYARYWLECSPTCLFCCTRTRSPFGHASAERPAQKTPASSALWQMSKQTSKLPTALEAKATLQDVPKTSLSHLRPMNRFGAALALLIVSAVPGSRSRRHAVLRAHVKDRAKWQGNQSRPVLSKERVKTGDIGGIERTVLSATTTSPFSVCRTCGPPNGKPVYERDSFHRRLEG</sequence>
<comment type="caution">
    <text evidence="1">The sequence shown here is derived from an EMBL/GenBank/DDBJ whole genome shotgun (WGS) entry which is preliminary data.</text>
</comment>
<dbReference type="Proteomes" id="UP001305647">
    <property type="component" value="Unassembled WGS sequence"/>
</dbReference>
<reference evidence="1" key="1">
    <citation type="journal article" date="2023" name="Mol. Phylogenet. Evol.">
        <title>Genome-scale phylogeny and comparative genomics of the fungal order Sordariales.</title>
        <authorList>
            <person name="Hensen N."/>
            <person name="Bonometti L."/>
            <person name="Westerberg I."/>
            <person name="Brannstrom I.O."/>
            <person name="Guillou S."/>
            <person name="Cros-Aarteil S."/>
            <person name="Calhoun S."/>
            <person name="Haridas S."/>
            <person name="Kuo A."/>
            <person name="Mondo S."/>
            <person name="Pangilinan J."/>
            <person name="Riley R."/>
            <person name="LaButti K."/>
            <person name="Andreopoulos B."/>
            <person name="Lipzen A."/>
            <person name="Chen C."/>
            <person name="Yan M."/>
            <person name="Daum C."/>
            <person name="Ng V."/>
            <person name="Clum A."/>
            <person name="Steindorff A."/>
            <person name="Ohm R.A."/>
            <person name="Martin F."/>
            <person name="Silar P."/>
            <person name="Natvig D.O."/>
            <person name="Lalanne C."/>
            <person name="Gautier V."/>
            <person name="Ament-Velasquez S.L."/>
            <person name="Kruys A."/>
            <person name="Hutchinson M.I."/>
            <person name="Powell A.J."/>
            <person name="Barry K."/>
            <person name="Miller A.N."/>
            <person name="Grigoriev I.V."/>
            <person name="Debuchy R."/>
            <person name="Gladieux P."/>
            <person name="Hiltunen Thoren M."/>
            <person name="Johannesson H."/>
        </authorList>
    </citation>
    <scope>NUCLEOTIDE SEQUENCE</scope>
    <source>
        <strain evidence="1">CBS 757.83</strain>
    </source>
</reference>
<gene>
    <name evidence="1" type="ORF">N658DRAFT_340517</name>
</gene>
<protein>
    <submittedName>
        <fullName evidence="1">Uncharacterized protein</fullName>
    </submittedName>
</protein>
<reference evidence="1" key="2">
    <citation type="submission" date="2023-05" db="EMBL/GenBank/DDBJ databases">
        <authorList>
            <consortium name="Lawrence Berkeley National Laboratory"/>
            <person name="Steindorff A."/>
            <person name="Hensen N."/>
            <person name="Bonometti L."/>
            <person name="Westerberg I."/>
            <person name="Brannstrom I.O."/>
            <person name="Guillou S."/>
            <person name="Cros-Aarteil S."/>
            <person name="Calhoun S."/>
            <person name="Haridas S."/>
            <person name="Kuo A."/>
            <person name="Mondo S."/>
            <person name="Pangilinan J."/>
            <person name="Riley R."/>
            <person name="Labutti K."/>
            <person name="Andreopoulos B."/>
            <person name="Lipzen A."/>
            <person name="Chen C."/>
            <person name="Yanf M."/>
            <person name="Daum C."/>
            <person name="Ng V."/>
            <person name="Clum A."/>
            <person name="Ohm R."/>
            <person name="Martin F."/>
            <person name="Silar P."/>
            <person name="Natvig D."/>
            <person name="Lalanne C."/>
            <person name="Gautier V."/>
            <person name="Ament-Velasquez S.L."/>
            <person name="Kruys A."/>
            <person name="Hutchinson M.I."/>
            <person name="Powell A.J."/>
            <person name="Barry K."/>
            <person name="Miller A.N."/>
            <person name="Grigoriev I.V."/>
            <person name="Debuchy R."/>
            <person name="Gladieux P."/>
            <person name="Thoren M.H."/>
            <person name="Johannesson H."/>
        </authorList>
    </citation>
    <scope>NUCLEOTIDE SEQUENCE</scope>
    <source>
        <strain evidence="1">CBS 757.83</strain>
    </source>
</reference>
<organism evidence="1 2">
    <name type="scientific">Parathielavia hyrcaniae</name>
    <dbReference type="NCBI Taxonomy" id="113614"/>
    <lineage>
        <taxon>Eukaryota</taxon>
        <taxon>Fungi</taxon>
        <taxon>Dikarya</taxon>
        <taxon>Ascomycota</taxon>
        <taxon>Pezizomycotina</taxon>
        <taxon>Sordariomycetes</taxon>
        <taxon>Sordariomycetidae</taxon>
        <taxon>Sordariales</taxon>
        <taxon>Chaetomiaceae</taxon>
        <taxon>Parathielavia</taxon>
    </lineage>
</organism>
<accession>A0AAN6Q7S1</accession>
<evidence type="ECO:0000313" key="1">
    <source>
        <dbReference type="EMBL" id="KAK4102526.1"/>
    </source>
</evidence>
<name>A0AAN6Q7S1_9PEZI</name>